<accession>A0AA39XLY7</accession>
<evidence type="ECO:0000256" key="2">
    <source>
        <dbReference type="SAM" id="SignalP"/>
    </source>
</evidence>
<comment type="caution">
    <text evidence="3">The sequence shown here is derived from an EMBL/GenBank/DDBJ whole genome shotgun (WGS) entry which is preliminary data.</text>
</comment>
<keyword evidence="2" id="KW-0732">Signal</keyword>
<keyword evidence="4" id="KW-1185">Reference proteome</keyword>
<dbReference type="AlphaFoldDB" id="A0AA39XLY7"/>
<feature type="compositionally biased region" description="Polar residues" evidence="1">
    <location>
        <begin position="152"/>
        <end position="167"/>
    </location>
</feature>
<evidence type="ECO:0000256" key="1">
    <source>
        <dbReference type="SAM" id="MobiDB-lite"/>
    </source>
</evidence>
<feature type="chain" id="PRO_5041243825" evidence="2">
    <location>
        <begin position="19"/>
        <end position="173"/>
    </location>
</feature>
<evidence type="ECO:0000313" key="3">
    <source>
        <dbReference type="EMBL" id="KAK0636481.1"/>
    </source>
</evidence>
<feature type="region of interest" description="Disordered" evidence="1">
    <location>
        <begin position="152"/>
        <end position="173"/>
    </location>
</feature>
<protein>
    <submittedName>
        <fullName evidence="3">Uncharacterized protein</fullName>
    </submittedName>
</protein>
<dbReference type="Proteomes" id="UP001174934">
    <property type="component" value="Unassembled WGS sequence"/>
</dbReference>
<evidence type="ECO:0000313" key="4">
    <source>
        <dbReference type="Proteomes" id="UP001174934"/>
    </source>
</evidence>
<reference evidence="3" key="1">
    <citation type="submission" date="2023-06" db="EMBL/GenBank/DDBJ databases">
        <title>Genome-scale phylogeny and comparative genomics of the fungal order Sordariales.</title>
        <authorList>
            <consortium name="Lawrence Berkeley National Laboratory"/>
            <person name="Hensen N."/>
            <person name="Bonometti L."/>
            <person name="Westerberg I."/>
            <person name="Brannstrom I.O."/>
            <person name="Guillou S."/>
            <person name="Cros-Aarteil S."/>
            <person name="Calhoun S."/>
            <person name="Haridas S."/>
            <person name="Kuo A."/>
            <person name="Mondo S."/>
            <person name="Pangilinan J."/>
            <person name="Riley R."/>
            <person name="LaButti K."/>
            <person name="Andreopoulos B."/>
            <person name="Lipzen A."/>
            <person name="Chen C."/>
            <person name="Yanf M."/>
            <person name="Daum C."/>
            <person name="Ng V."/>
            <person name="Clum A."/>
            <person name="Steindorff A."/>
            <person name="Ohm R."/>
            <person name="Martin F."/>
            <person name="Silar P."/>
            <person name="Natvig D."/>
            <person name="Lalanne C."/>
            <person name="Gautier V."/>
            <person name="Ament-velasquez S.L."/>
            <person name="Kruys A."/>
            <person name="Hutchinson M.I."/>
            <person name="Powell A.J."/>
            <person name="Barry K."/>
            <person name="Miller A.N."/>
            <person name="Grigoriev I.V."/>
            <person name="Debuchy R."/>
            <person name="Gladieux P."/>
            <person name="Thoren M.H."/>
            <person name="Johannesson H."/>
        </authorList>
    </citation>
    <scope>NUCLEOTIDE SEQUENCE</scope>
    <source>
        <strain evidence="3">SMH3391-2</strain>
    </source>
</reference>
<feature type="non-terminal residue" evidence="3">
    <location>
        <position position="1"/>
    </location>
</feature>
<sequence>RRGCSFLLIILLVSTAMPSTPVSWILPLGQGAHVAGWFVADLPLACACYFHFRVASLGDGMVVGVPSFISSSTGRTVIRGGHVVRSEGGLVPSWVWLPAYYWRVALCETAGLGWVLFAGRNEYVRRAASVVVVVLAWYVGWPATPRGLPSPTETTRFMLGNPTSQSPSRREST</sequence>
<name>A0AA39XLY7_9PEZI</name>
<gene>
    <name evidence="3" type="ORF">B0T17DRAFT_481541</name>
</gene>
<feature type="signal peptide" evidence="2">
    <location>
        <begin position="1"/>
        <end position="18"/>
    </location>
</feature>
<dbReference type="EMBL" id="JAULSR010000001">
    <property type="protein sequence ID" value="KAK0636481.1"/>
    <property type="molecule type" value="Genomic_DNA"/>
</dbReference>
<organism evidence="3 4">
    <name type="scientific">Bombardia bombarda</name>
    <dbReference type="NCBI Taxonomy" id="252184"/>
    <lineage>
        <taxon>Eukaryota</taxon>
        <taxon>Fungi</taxon>
        <taxon>Dikarya</taxon>
        <taxon>Ascomycota</taxon>
        <taxon>Pezizomycotina</taxon>
        <taxon>Sordariomycetes</taxon>
        <taxon>Sordariomycetidae</taxon>
        <taxon>Sordariales</taxon>
        <taxon>Lasiosphaeriaceae</taxon>
        <taxon>Bombardia</taxon>
    </lineage>
</organism>
<proteinExistence type="predicted"/>